<evidence type="ECO:0000256" key="4">
    <source>
        <dbReference type="ARBA" id="ARBA00022723"/>
    </source>
</evidence>
<dbReference type="InterPro" id="IPR040025">
    <property type="entry name" value="Znf622/Rei1/Reh1"/>
</dbReference>
<dbReference type="GO" id="GO:0003676">
    <property type="term" value="F:nucleic acid binding"/>
    <property type="evidence" value="ECO:0007669"/>
    <property type="project" value="InterPro"/>
</dbReference>
<dbReference type="GeneID" id="6749896"/>
<dbReference type="GO" id="GO:0042273">
    <property type="term" value="P:ribosomal large subunit biogenesis"/>
    <property type="evidence" value="ECO:0000318"/>
    <property type="project" value="GO_Central"/>
</dbReference>
<evidence type="ECO:0000256" key="2">
    <source>
        <dbReference type="ARBA" id="ARBA00022490"/>
    </source>
</evidence>
<dbReference type="SUPFAM" id="SSF57667">
    <property type="entry name" value="beta-beta-alpha zinc fingers"/>
    <property type="match status" value="3"/>
</dbReference>
<dbReference type="InterPro" id="IPR036236">
    <property type="entry name" value="Znf_C2H2_sf"/>
</dbReference>
<comment type="similarity">
    <text evidence="8">Belongs to the REI1 family.</text>
</comment>
<feature type="region of interest" description="Disordered" evidence="10">
    <location>
        <begin position="104"/>
        <end position="147"/>
    </location>
</feature>
<keyword evidence="3" id="KW-0690">Ribosome biogenesis</keyword>
<dbReference type="InterPro" id="IPR022755">
    <property type="entry name" value="Znf_C2H2_jaz"/>
</dbReference>
<dbReference type="AlphaFoldDB" id="B3RL33"/>
<dbReference type="OMA" id="TTCLFAH"/>
<dbReference type="OrthoDB" id="19329at2759"/>
<evidence type="ECO:0000313" key="12">
    <source>
        <dbReference type="EMBL" id="EDV29480.1"/>
    </source>
</evidence>
<dbReference type="EMBL" id="DS985241">
    <property type="protein sequence ID" value="EDV29480.1"/>
    <property type="molecule type" value="Genomic_DNA"/>
</dbReference>
<evidence type="ECO:0000256" key="10">
    <source>
        <dbReference type="SAM" id="MobiDB-lite"/>
    </source>
</evidence>
<keyword evidence="4" id="KW-0479">Metal-binding</keyword>
<dbReference type="GO" id="GO:0005737">
    <property type="term" value="C:cytoplasm"/>
    <property type="evidence" value="ECO:0007669"/>
    <property type="project" value="UniProtKB-SubCell"/>
</dbReference>
<keyword evidence="13" id="KW-1185">Reference proteome</keyword>
<feature type="compositionally biased region" description="Acidic residues" evidence="10">
    <location>
        <begin position="137"/>
        <end position="147"/>
    </location>
</feature>
<dbReference type="InterPro" id="IPR003604">
    <property type="entry name" value="Matrin/U1-like-C_Znf_C2H2"/>
</dbReference>
<keyword evidence="7" id="KW-0862">Zinc</keyword>
<dbReference type="PROSITE" id="PS00028">
    <property type="entry name" value="ZINC_FINGER_C2H2_1"/>
    <property type="match status" value="2"/>
</dbReference>
<organism evidence="12 13">
    <name type="scientific">Trichoplax adhaerens</name>
    <name type="common">Trichoplax reptans</name>
    <dbReference type="NCBI Taxonomy" id="10228"/>
    <lineage>
        <taxon>Eukaryota</taxon>
        <taxon>Metazoa</taxon>
        <taxon>Placozoa</taxon>
        <taxon>Uniplacotomia</taxon>
        <taxon>Trichoplacea</taxon>
        <taxon>Trichoplacidae</taxon>
        <taxon>Trichoplax</taxon>
    </lineage>
</organism>
<evidence type="ECO:0000259" key="11">
    <source>
        <dbReference type="PROSITE" id="PS50157"/>
    </source>
</evidence>
<dbReference type="InterPro" id="IPR013087">
    <property type="entry name" value="Znf_C2H2_type"/>
</dbReference>
<dbReference type="InParanoid" id="B3RL33"/>
<name>B3RL33_TRIAD</name>
<keyword evidence="6 9" id="KW-0863">Zinc-finger</keyword>
<feature type="compositionally biased region" description="Basic and acidic residues" evidence="10">
    <location>
        <begin position="110"/>
        <end position="136"/>
    </location>
</feature>
<dbReference type="GO" id="GO:0030687">
    <property type="term" value="C:preribosome, large subunit precursor"/>
    <property type="evidence" value="ECO:0000318"/>
    <property type="project" value="GO_Central"/>
</dbReference>
<keyword evidence="2" id="KW-0963">Cytoplasm</keyword>
<dbReference type="PANTHER" id="PTHR13182:SF8">
    <property type="entry name" value="CYTOPLASMIC 60S SUBUNIT BIOGENESIS FACTOR ZNF622"/>
    <property type="match status" value="1"/>
</dbReference>
<dbReference type="STRING" id="10228.B3RL33"/>
<evidence type="ECO:0000256" key="5">
    <source>
        <dbReference type="ARBA" id="ARBA00022737"/>
    </source>
</evidence>
<keyword evidence="5" id="KW-0677">Repeat</keyword>
<accession>B3RL33</accession>
<dbReference type="Proteomes" id="UP000009022">
    <property type="component" value="Unassembled WGS sequence"/>
</dbReference>
<comment type="subcellular location">
    <subcellularLocation>
        <location evidence="1">Cytoplasm</location>
    </subcellularLocation>
</comment>
<dbReference type="eggNOG" id="KOG2785">
    <property type="taxonomic scope" value="Eukaryota"/>
</dbReference>
<gene>
    <name evidence="12" type="ORF">TRIADDRAFT_18203</name>
</gene>
<dbReference type="SMART" id="SM00355">
    <property type="entry name" value="ZnF_C2H2"/>
    <property type="match status" value="4"/>
</dbReference>
<dbReference type="Pfam" id="PF12756">
    <property type="entry name" value="zf-C2H2_2"/>
    <property type="match status" value="1"/>
</dbReference>
<proteinExistence type="inferred from homology"/>
<dbReference type="Pfam" id="PF12171">
    <property type="entry name" value="zf-C2H2_jaz"/>
    <property type="match status" value="1"/>
</dbReference>
<dbReference type="KEGG" id="tad:TRIADDRAFT_18203"/>
<dbReference type="FunCoup" id="B3RL33">
    <property type="interactions" value="1737"/>
</dbReference>
<evidence type="ECO:0000256" key="3">
    <source>
        <dbReference type="ARBA" id="ARBA00022517"/>
    </source>
</evidence>
<dbReference type="HOGENOM" id="CLU_018787_0_1_1"/>
<evidence type="ECO:0000256" key="1">
    <source>
        <dbReference type="ARBA" id="ARBA00004496"/>
    </source>
</evidence>
<dbReference type="CTD" id="6749896"/>
<evidence type="ECO:0000256" key="9">
    <source>
        <dbReference type="PROSITE-ProRule" id="PRU00042"/>
    </source>
</evidence>
<evidence type="ECO:0000256" key="7">
    <source>
        <dbReference type="ARBA" id="ARBA00022833"/>
    </source>
</evidence>
<dbReference type="GO" id="GO:0008270">
    <property type="term" value="F:zinc ion binding"/>
    <property type="evidence" value="ECO:0007669"/>
    <property type="project" value="UniProtKB-KW"/>
</dbReference>
<dbReference type="InterPro" id="IPR041661">
    <property type="entry name" value="ZN622/Rei1/Reh1_Znf-C2H2"/>
</dbReference>
<reference evidence="12 13" key="1">
    <citation type="journal article" date="2008" name="Nature">
        <title>The Trichoplax genome and the nature of placozoans.</title>
        <authorList>
            <person name="Srivastava M."/>
            <person name="Begovic E."/>
            <person name="Chapman J."/>
            <person name="Putnam N.H."/>
            <person name="Hellsten U."/>
            <person name="Kawashima T."/>
            <person name="Kuo A."/>
            <person name="Mitros T."/>
            <person name="Salamov A."/>
            <person name="Carpenter M.L."/>
            <person name="Signorovitch A.Y."/>
            <person name="Moreno M.A."/>
            <person name="Kamm K."/>
            <person name="Grimwood J."/>
            <person name="Schmutz J."/>
            <person name="Shapiro H."/>
            <person name="Grigoriev I.V."/>
            <person name="Buss L.W."/>
            <person name="Schierwater B."/>
            <person name="Dellaporta S.L."/>
            <person name="Rokhsar D.S."/>
        </authorList>
    </citation>
    <scope>NUCLEOTIDE SEQUENCE [LARGE SCALE GENOMIC DNA]</scope>
    <source>
        <strain evidence="12 13">Grell-BS-1999</strain>
    </source>
</reference>
<dbReference type="PhylomeDB" id="B3RL33"/>
<evidence type="ECO:0000313" key="13">
    <source>
        <dbReference type="Proteomes" id="UP000009022"/>
    </source>
</evidence>
<protein>
    <recommendedName>
        <fullName evidence="11">C2H2-type domain-containing protein</fullName>
    </recommendedName>
</protein>
<sequence>MEIQEDSSSDISANRNKKYTCLACGIAFREAELQRAHYKSDWHRYNLKRKVANMPAVTAADFQVRVLAARDRAQNEVNQQNHGYACNSCKKYFNNQSTLENHLKSKKHRDYVLKSKSKRTDETKTENHQEKSSVEEERQEESHDEEEIEEYQLTINDCLFCSHESVNLQSNLRHMMRSHSFFIPNIQYLTNIEGFMEYLCQKISIGCECLYCNDKGKAFQTLEAVKNHMLDKGHCKFSDDEESMLEYSDFYDFSSSYPDHVEGDEDEDVAAVAKDIQLSDDGMTLILPNGNRIGHRSLRVFYKQQFSNLPAMTPAEKRAIKSNLMSQYQVIGWNTTAALSKSFIKRHNKVREISQKIKSKDATRLAVKANKFQFHFRCQIDF</sequence>
<feature type="domain" description="C2H2-type" evidence="11">
    <location>
        <begin position="84"/>
        <end position="108"/>
    </location>
</feature>
<dbReference type="SMART" id="SM00451">
    <property type="entry name" value="ZnF_U1"/>
    <property type="match status" value="2"/>
</dbReference>
<evidence type="ECO:0000256" key="8">
    <source>
        <dbReference type="ARBA" id="ARBA00034126"/>
    </source>
</evidence>
<evidence type="ECO:0000256" key="6">
    <source>
        <dbReference type="ARBA" id="ARBA00022771"/>
    </source>
</evidence>
<dbReference type="Gene3D" id="3.30.160.60">
    <property type="entry name" value="Classic Zinc Finger"/>
    <property type="match status" value="1"/>
</dbReference>
<dbReference type="PROSITE" id="PS50157">
    <property type="entry name" value="ZINC_FINGER_C2H2_2"/>
    <property type="match status" value="1"/>
</dbReference>
<dbReference type="RefSeq" id="XP_002108682.1">
    <property type="nucleotide sequence ID" value="XM_002108646.1"/>
</dbReference>
<dbReference type="PANTHER" id="PTHR13182">
    <property type="entry name" value="ZINC FINGER PROTEIN 622"/>
    <property type="match status" value="1"/>
</dbReference>